<name>A0AAV4Q1J4_CAEEX</name>
<evidence type="ECO:0000256" key="11">
    <source>
        <dbReference type="ARBA" id="ARBA00023157"/>
    </source>
</evidence>
<keyword evidence="11" id="KW-1015">Disulfide bond</keyword>
<keyword evidence="7" id="KW-0677">Repeat</keyword>
<dbReference type="GO" id="GO:0005886">
    <property type="term" value="C:plasma membrane"/>
    <property type="evidence" value="ECO:0007669"/>
    <property type="project" value="UniProtKB-SubCell"/>
</dbReference>
<dbReference type="InterPro" id="IPR051432">
    <property type="entry name" value="KCNMA1_auxiliary"/>
</dbReference>
<dbReference type="InterPro" id="IPR003591">
    <property type="entry name" value="Leu-rich_rpt_typical-subtyp"/>
</dbReference>
<dbReference type="PANTHER" id="PTHR46473:SF10">
    <property type="entry name" value="LD45603P-RELATED"/>
    <property type="match status" value="1"/>
</dbReference>
<dbReference type="AlphaFoldDB" id="A0AAV4Q1J4"/>
<comment type="caution">
    <text evidence="14">The sequence shown here is derived from an EMBL/GenBank/DDBJ whole genome shotgun (WGS) entry which is preliminary data.</text>
</comment>
<evidence type="ECO:0000256" key="9">
    <source>
        <dbReference type="ARBA" id="ARBA00023065"/>
    </source>
</evidence>
<evidence type="ECO:0000256" key="13">
    <source>
        <dbReference type="SAM" id="MobiDB-lite"/>
    </source>
</evidence>
<protein>
    <submittedName>
        <fullName evidence="14">G-protein coupled receptor GRL101</fullName>
    </submittedName>
</protein>
<dbReference type="Proteomes" id="UP001054945">
    <property type="component" value="Unassembled WGS sequence"/>
</dbReference>
<evidence type="ECO:0000256" key="2">
    <source>
        <dbReference type="ARBA" id="ARBA00022448"/>
    </source>
</evidence>
<evidence type="ECO:0000256" key="6">
    <source>
        <dbReference type="ARBA" id="ARBA00022729"/>
    </source>
</evidence>
<comment type="subcellular location">
    <subcellularLocation>
        <location evidence="1">Cell membrane</location>
        <topology evidence="1">Single-pass membrane protein</topology>
    </subcellularLocation>
</comment>
<sequence>MPPSIVAKGSVGGVLARDSTSLLANPPVGGHLGTADHSTSGAGRRRTTPAVAVDEGYLEDKEILPVKEVKFGFTYDTGQYGYHVIGPLECFGNANDSNEECTNSTEYMKCNTGHYVNITYRCLYGFDAYGYHKGCRDNHTAVPDNSSVLTKVPVFPVTSCVMESEIAHMAMTNFCAILSVRKLHVHRTLCVVQKRINATVLPHNLYREVRKLDFSFNDLDLTRVNFSDYGKLGELILQYNDITILPSRAFLYLKNLYKLDLSHNNLILIDTLAFAGLKMFEHSYWTTILK</sequence>
<evidence type="ECO:0000313" key="14">
    <source>
        <dbReference type="EMBL" id="GIY02232.1"/>
    </source>
</evidence>
<dbReference type="PROSITE" id="PS51450">
    <property type="entry name" value="LRR"/>
    <property type="match status" value="1"/>
</dbReference>
<keyword evidence="10" id="KW-0472">Membrane</keyword>
<keyword evidence="14" id="KW-0675">Receptor</keyword>
<dbReference type="Gene3D" id="3.80.10.10">
    <property type="entry name" value="Ribonuclease Inhibitor"/>
    <property type="match status" value="1"/>
</dbReference>
<dbReference type="InterPro" id="IPR032675">
    <property type="entry name" value="LRR_dom_sf"/>
</dbReference>
<evidence type="ECO:0000256" key="4">
    <source>
        <dbReference type="ARBA" id="ARBA00022614"/>
    </source>
</evidence>
<feature type="region of interest" description="Disordered" evidence="13">
    <location>
        <begin position="25"/>
        <end position="47"/>
    </location>
</feature>
<evidence type="ECO:0000313" key="15">
    <source>
        <dbReference type="Proteomes" id="UP001054945"/>
    </source>
</evidence>
<evidence type="ECO:0000256" key="12">
    <source>
        <dbReference type="ARBA" id="ARBA00023303"/>
    </source>
</evidence>
<evidence type="ECO:0000256" key="10">
    <source>
        <dbReference type="ARBA" id="ARBA00023136"/>
    </source>
</evidence>
<dbReference type="SUPFAM" id="SSF52058">
    <property type="entry name" value="L domain-like"/>
    <property type="match status" value="1"/>
</dbReference>
<evidence type="ECO:0000256" key="8">
    <source>
        <dbReference type="ARBA" id="ARBA00022989"/>
    </source>
</evidence>
<dbReference type="PANTHER" id="PTHR46473">
    <property type="entry name" value="GH08155P"/>
    <property type="match status" value="1"/>
</dbReference>
<gene>
    <name evidence="14" type="primary">X975_13669</name>
    <name evidence="14" type="ORF">CEXT_328801</name>
</gene>
<keyword evidence="15" id="KW-1185">Reference proteome</keyword>
<keyword evidence="9" id="KW-0406">Ion transport</keyword>
<keyword evidence="12" id="KW-0407">Ion channel</keyword>
<evidence type="ECO:0000256" key="1">
    <source>
        <dbReference type="ARBA" id="ARBA00004162"/>
    </source>
</evidence>
<keyword evidence="2" id="KW-0813">Transport</keyword>
<dbReference type="Pfam" id="PF13855">
    <property type="entry name" value="LRR_8"/>
    <property type="match status" value="1"/>
</dbReference>
<accession>A0AAV4Q1J4</accession>
<keyword evidence="3" id="KW-1003">Cell membrane</keyword>
<keyword evidence="5" id="KW-0812">Transmembrane</keyword>
<keyword evidence="4" id="KW-0433">Leucine-rich repeat</keyword>
<dbReference type="EMBL" id="BPLR01005425">
    <property type="protein sequence ID" value="GIY02232.1"/>
    <property type="molecule type" value="Genomic_DNA"/>
</dbReference>
<proteinExistence type="predicted"/>
<organism evidence="14 15">
    <name type="scientific">Caerostris extrusa</name>
    <name type="common">Bark spider</name>
    <name type="synonym">Caerostris bankana</name>
    <dbReference type="NCBI Taxonomy" id="172846"/>
    <lineage>
        <taxon>Eukaryota</taxon>
        <taxon>Metazoa</taxon>
        <taxon>Ecdysozoa</taxon>
        <taxon>Arthropoda</taxon>
        <taxon>Chelicerata</taxon>
        <taxon>Arachnida</taxon>
        <taxon>Araneae</taxon>
        <taxon>Araneomorphae</taxon>
        <taxon>Entelegynae</taxon>
        <taxon>Araneoidea</taxon>
        <taxon>Araneidae</taxon>
        <taxon>Caerostris</taxon>
    </lineage>
</organism>
<dbReference type="InterPro" id="IPR001611">
    <property type="entry name" value="Leu-rich_rpt"/>
</dbReference>
<evidence type="ECO:0000256" key="5">
    <source>
        <dbReference type="ARBA" id="ARBA00022692"/>
    </source>
</evidence>
<keyword evidence="8" id="KW-1133">Transmembrane helix</keyword>
<keyword evidence="6" id="KW-0732">Signal</keyword>
<evidence type="ECO:0000256" key="3">
    <source>
        <dbReference type="ARBA" id="ARBA00022475"/>
    </source>
</evidence>
<dbReference type="SMART" id="SM00369">
    <property type="entry name" value="LRR_TYP"/>
    <property type="match status" value="2"/>
</dbReference>
<dbReference type="GO" id="GO:0034220">
    <property type="term" value="P:monoatomic ion transmembrane transport"/>
    <property type="evidence" value="ECO:0007669"/>
    <property type="project" value="UniProtKB-KW"/>
</dbReference>
<evidence type="ECO:0000256" key="7">
    <source>
        <dbReference type="ARBA" id="ARBA00022737"/>
    </source>
</evidence>
<reference evidence="14 15" key="1">
    <citation type="submission" date="2021-06" db="EMBL/GenBank/DDBJ databases">
        <title>Caerostris extrusa draft genome.</title>
        <authorList>
            <person name="Kono N."/>
            <person name="Arakawa K."/>
        </authorList>
    </citation>
    <scope>NUCLEOTIDE SEQUENCE [LARGE SCALE GENOMIC DNA]</scope>
</reference>